<evidence type="ECO:0000313" key="2">
    <source>
        <dbReference type="EMBL" id="AQU79574.1"/>
    </source>
</evidence>
<organism evidence="2 3">
    <name type="scientific">Planococcus faecalis</name>
    <dbReference type="NCBI Taxonomy" id="1598147"/>
    <lineage>
        <taxon>Bacteria</taxon>
        <taxon>Bacillati</taxon>
        <taxon>Bacillota</taxon>
        <taxon>Bacilli</taxon>
        <taxon>Bacillales</taxon>
        <taxon>Caryophanaceae</taxon>
        <taxon>Planococcus</taxon>
    </lineage>
</organism>
<dbReference type="Proteomes" id="UP000189661">
    <property type="component" value="Chromosome"/>
</dbReference>
<name>A0ABN4XS04_9BACL</name>
<keyword evidence="1" id="KW-1133">Transmembrane helix</keyword>
<evidence type="ECO:0000313" key="3">
    <source>
        <dbReference type="Proteomes" id="UP000189661"/>
    </source>
</evidence>
<evidence type="ECO:0000256" key="1">
    <source>
        <dbReference type="SAM" id="Phobius"/>
    </source>
</evidence>
<keyword evidence="1" id="KW-0812">Transmembrane</keyword>
<keyword evidence="1" id="KW-0472">Membrane</keyword>
<gene>
    <name evidence="2" type="ORF">AJGP001_10025</name>
</gene>
<sequence length="92" mass="10586">MESNFIEILILVLILYLFATVIKLSGQIKGMKHTLTQLSKGMNIPESPIDPEIKRLIEEGNDVKAIKRARELFGYTLLEGKKYVDDMKIEYK</sequence>
<keyword evidence="3" id="KW-1185">Reference proteome</keyword>
<proteinExistence type="predicted"/>
<protein>
    <recommendedName>
        <fullName evidence="4">Ribosomal protein L7/L12 C-terminal domain-containing protein</fullName>
    </recommendedName>
</protein>
<accession>A0ABN4XS04</accession>
<reference evidence="2 3" key="1">
    <citation type="submission" date="2017-01" db="EMBL/GenBank/DDBJ databases">
        <title>Planococcus faecalis genome complete sequence.</title>
        <authorList>
            <person name="Lee P.C."/>
        </authorList>
    </citation>
    <scope>NUCLEOTIDE SEQUENCE [LARGE SCALE GENOMIC DNA]</scope>
    <source>
        <strain evidence="2 3">AJ003</strain>
    </source>
</reference>
<dbReference type="EMBL" id="CP019401">
    <property type="protein sequence ID" value="AQU79574.1"/>
    <property type="molecule type" value="Genomic_DNA"/>
</dbReference>
<feature type="transmembrane region" description="Helical" evidence="1">
    <location>
        <begin position="6"/>
        <end position="24"/>
    </location>
</feature>
<evidence type="ECO:0008006" key="4">
    <source>
        <dbReference type="Google" id="ProtNLM"/>
    </source>
</evidence>
<dbReference type="RefSeq" id="WP_071153768.1">
    <property type="nucleotide sequence ID" value="NZ_CP019401.1"/>
</dbReference>